<gene>
    <name evidence="1" type="ORF">RZS28_04530</name>
</gene>
<reference evidence="1 2" key="1">
    <citation type="submission" date="2023-10" db="EMBL/GenBank/DDBJ databases">
        <title>Novel methanotroph of the genus Methylocapsa from a subarctic wetland.</title>
        <authorList>
            <person name="Belova S.E."/>
            <person name="Oshkin I.Y."/>
            <person name="Miroshnikov K."/>
            <person name="Dedysh S.N."/>
        </authorList>
    </citation>
    <scope>NUCLEOTIDE SEQUENCE [LARGE SCALE GENOMIC DNA]</scope>
    <source>
        <strain evidence="1 2">RX1</strain>
    </source>
</reference>
<protein>
    <submittedName>
        <fullName evidence="1">Uncharacterized protein</fullName>
    </submittedName>
</protein>
<dbReference type="RefSeq" id="WP_407340124.1">
    <property type="nucleotide sequence ID" value="NZ_CP136862.1"/>
</dbReference>
<accession>A0ABZ0HUG7</accession>
<name>A0ABZ0HUG7_9HYPH</name>
<evidence type="ECO:0000313" key="1">
    <source>
        <dbReference type="EMBL" id="WOJ90565.1"/>
    </source>
</evidence>
<proteinExistence type="predicted"/>
<keyword evidence="2" id="KW-1185">Reference proteome</keyword>
<sequence>MQALKQCDGFERVHEVLVQPRDNPDGLANWTLAAVRPRVDNEVLRGARGVIALLQQTYQLSASDPPAAKARRRR</sequence>
<dbReference type="Proteomes" id="UP001626536">
    <property type="component" value="Chromosome"/>
</dbReference>
<evidence type="ECO:0000313" key="2">
    <source>
        <dbReference type="Proteomes" id="UP001626536"/>
    </source>
</evidence>
<organism evidence="1 2">
    <name type="scientific">Methylocapsa polymorpha</name>
    <dbReference type="NCBI Taxonomy" id="3080828"/>
    <lineage>
        <taxon>Bacteria</taxon>
        <taxon>Pseudomonadati</taxon>
        <taxon>Pseudomonadota</taxon>
        <taxon>Alphaproteobacteria</taxon>
        <taxon>Hyphomicrobiales</taxon>
        <taxon>Beijerinckiaceae</taxon>
        <taxon>Methylocapsa</taxon>
    </lineage>
</organism>
<dbReference type="EMBL" id="CP136862">
    <property type="protein sequence ID" value="WOJ90565.1"/>
    <property type="molecule type" value="Genomic_DNA"/>
</dbReference>